<comment type="caution">
    <text evidence="6">The sequence shown here is derived from an EMBL/GenBank/DDBJ whole genome shotgun (WGS) entry which is preliminary data.</text>
</comment>
<comment type="subcellular location">
    <subcellularLocation>
        <location evidence="2">Cytoplasm</location>
    </subcellularLocation>
    <subcellularLocation>
        <location evidence="1">Nucleus</location>
    </subcellularLocation>
</comment>
<dbReference type="PANTHER" id="PTHR18842">
    <property type="entry name" value="INTERLEUKIN-1 RECEPTOR-ASSOCIATED KINASE 1-BINDING PROTEIN 1"/>
    <property type="match status" value="1"/>
</dbReference>
<evidence type="ECO:0000313" key="7">
    <source>
        <dbReference type="Proteomes" id="UP000727407"/>
    </source>
</evidence>
<dbReference type="GO" id="GO:0043123">
    <property type="term" value="P:positive regulation of canonical NF-kappaB signal transduction"/>
    <property type="evidence" value="ECO:0007669"/>
    <property type="project" value="InterPro"/>
</dbReference>
<dbReference type="GO" id="GO:0005634">
    <property type="term" value="C:nucleus"/>
    <property type="evidence" value="ECO:0007669"/>
    <property type="project" value="UniProtKB-SubCell"/>
</dbReference>
<evidence type="ECO:0000256" key="2">
    <source>
        <dbReference type="ARBA" id="ARBA00004496"/>
    </source>
</evidence>
<feature type="non-terminal residue" evidence="6">
    <location>
        <position position="246"/>
    </location>
</feature>
<dbReference type="GO" id="GO:0016301">
    <property type="term" value="F:kinase activity"/>
    <property type="evidence" value="ECO:0007669"/>
    <property type="project" value="UniProtKB-KW"/>
</dbReference>
<keyword evidence="6" id="KW-0418">Kinase</keyword>
<dbReference type="PANTHER" id="PTHR18842:SF2">
    <property type="entry name" value="INTERLEUKIN-1 RECEPTOR-ASSOCIATED KINASE 1-BINDING PROTEIN 1"/>
    <property type="match status" value="1"/>
</dbReference>
<evidence type="ECO:0000256" key="4">
    <source>
        <dbReference type="ARBA" id="ARBA00022490"/>
    </source>
</evidence>
<proteinExistence type="inferred from homology"/>
<evidence type="ECO:0000313" key="6">
    <source>
        <dbReference type="EMBL" id="KAF5896710.1"/>
    </source>
</evidence>
<dbReference type="AlphaFoldDB" id="A0A8J4TJQ7"/>
<keyword evidence="5" id="KW-0539">Nucleus</keyword>
<evidence type="ECO:0000256" key="3">
    <source>
        <dbReference type="ARBA" id="ARBA00005509"/>
    </source>
</evidence>
<name>A0A8J4TJQ7_CLAMG</name>
<keyword evidence="4" id="KW-0963">Cytoplasm</keyword>
<sequence length="246" mass="27073">MAHSPARVFASLIPATGAVSVDVTEPEMKRAVQAGCSGCRRCAGGGRQVEVTGSAELCVPPDRAALTVSACSSKESARDAADSVQRRLDYILHTGRQHGLREEDITVIKHLQREEELYHMQAEVSMVFSDFVKMESVRSVLIEKLDRSVCVRDPRFSHSSESLSVLRRRVCAAAVENARLKAHEVCNLLGQVLGRPLLVREEESREWMSGQQEGVASTPTLQERVGQVSITASSQVFVTFELRPKN</sequence>
<dbReference type="OrthoDB" id="6365554at2759"/>
<dbReference type="InterPro" id="IPR007497">
    <property type="entry name" value="SIMPL/DUF541"/>
</dbReference>
<evidence type="ECO:0000256" key="5">
    <source>
        <dbReference type="ARBA" id="ARBA00023242"/>
    </source>
</evidence>
<dbReference type="EMBL" id="QNUK01000266">
    <property type="protein sequence ID" value="KAF5896710.1"/>
    <property type="molecule type" value="Genomic_DNA"/>
</dbReference>
<dbReference type="Proteomes" id="UP000727407">
    <property type="component" value="Unassembled WGS sequence"/>
</dbReference>
<gene>
    <name evidence="6" type="primary">irak1bp1</name>
    <name evidence="6" type="ORF">DAT39_013578</name>
</gene>
<organism evidence="6 7">
    <name type="scientific">Clarias magur</name>
    <name type="common">Asian catfish</name>
    <name type="synonym">Macropteronotus magur</name>
    <dbReference type="NCBI Taxonomy" id="1594786"/>
    <lineage>
        <taxon>Eukaryota</taxon>
        <taxon>Metazoa</taxon>
        <taxon>Chordata</taxon>
        <taxon>Craniata</taxon>
        <taxon>Vertebrata</taxon>
        <taxon>Euteleostomi</taxon>
        <taxon>Actinopterygii</taxon>
        <taxon>Neopterygii</taxon>
        <taxon>Teleostei</taxon>
        <taxon>Ostariophysi</taxon>
        <taxon>Siluriformes</taxon>
        <taxon>Clariidae</taxon>
        <taxon>Clarias</taxon>
    </lineage>
</organism>
<dbReference type="GO" id="GO:0006955">
    <property type="term" value="P:immune response"/>
    <property type="evidence" value="ECO:0007669"/>
    <property type="project" value="InterPro"/>
</dbReference>
<dbReference type="GO" id="GO:0005737">
    <property type="term" value="C:cytoplasm"/>
    <property type="evidence" value="ECO:0007669"/>
    <property type="project" value="UniProtKB-SubCell"/>
</dbReference>
<protein>
    <submittedName>
        <fullName evidence="6">Interleukin-1 receptor-associated kinase 1-binding protein 1</fullName>
    </submittedName>
</protein>
<reference evidence="6" key="1">
    <citation type="submission" date="2020-07" db="EMBL/GenBank/DDBJ databases">
        <title>Clarias magur genome sequencing, assembly and annotation.</title>
        <authorList>
            <person name="Kushwaha B."/>
            <person name="Kumar R."/>
            <person name="Das P."/>
            <person name="Joshi C.G."/>
            <person name="Kumar D."/>
            <person name="Nagpure N.S."/>
            <person name="Pandey M."/>
            <person name="Agarwal S."/>
            <person name="Srivastava S."/>
            <person name="Singh M."/>
            <person name="Sahoo L."/>
            <person name="Jayasankar P."/>
            <person name="Meher P.K."/>
            <person name="Koringa P.G."/>
            <person name="Iquebal M.A."/>
            <person name="Das S.P."/>
            <person name="Bit A."/>
            <person name="Patnaik S."/>
            <person name="Patel N."/>
            <person name="Shah T.M."/>
            <person name="Hinsu A."/>
            <person name="Jena J.K."/>
        </authorList>
    </citation>
    <scope>NUCLEOTIDE SEQUENCE</scope>
    <source>
        <strain evidence="6">CIFAMagur01</strain>
        <tissue evidence="6">Testis</tissue>
    </source>
</reference>
<comment type="similarity">
    <text evidence="3">Belongs to the IRAK1BP1 family.</text>
</comment>
<dbReference type="Gene3D" id="3.30.70.2970">
    <property type="entry name" value="Protein of unknown function (DUF541), domain 2"/>
    <property type="match status" value="1"/>
</dbReference>
<dbReference type="InterPro" id="IPR030312">
    <property type="entry name" value="IRAK1BP1"/>
</dbReference>
<dbReference type="Gene3D" id="3.30.110.170">
    <property type="entry name" value="Protein of unknown function (DUF541), domain 1"/>
    <property type="match status" value="1"/>
</dbReference>
<keyword evidence="7" id="KW-1185">Reference proteome</keyword>
<evidence type="ECO:0000256" key="1">
    <source>
        <dbReference type="ARBA" id="ARBA00004123"/>
    </source>
</evidence>
<dbReference type="Pfam" id="PF04402">
    <property type="entry name" value="SIMPL"/>
    <property type="match status" value="1"/>
</dbReference>
<keyword evidence="6" id="KW-0675">Receptor</keyword>
<keyword evidence="6" id="KW-0808">Transferase</keyword>
<accession>A0A8J4TJQ7</accession>